<feature type="domain" description="Nudix hydrolase" evidence="5">
    <location>
        <begin position="19"/>
        <end position="154"/>
    </location>
</feature>
<comment type="caution">
    <text evidence="6">The sequence shown here is derived from an EMBL/GenBank/DDBJ whole genome shotgun (WGS) entry which is preliminary data.</text>
</comment>
<protein>
    <submittedName>
        <fullName evidence="6">NUDIX domain-containing protein</fullName>
    </submittedName>
</protein>
<proteinExistence type="inferred from homology"/>
<keyword evidence="7" id="KW-1185">Reference proteome</keyword>
<dbReference type="InterPro" id="IPR020084">
    <property type="entry name" value="NUDIX_hydrolase_CS"/>
</dbReference>
<evidence type="ECO:0000256" key="4">
    <source>
        <dbReference type="RuleBase" id="RU003476"/>
    </source>
</evidence>
<dbReference type="PRINTS" id="PR00502">
    <property type="entry name" value="NUDIXFAMILY"/>
</dbReference>
<dbReference type="Gene3D" id="3.90.79.10">
    <property type="entry name" value="Nucleoside Triphosphate Pyrophosphohydrolase"/>
    <property type="match status" value="1"/>
</dbReference>
<dbReference type="PANTHER" id="PTHR43046:SF16">
    <property type="entry name" value="ADP-RIBOSE PYROPHOSPHATASE YJHB-RELATED"/>
    <property type="match status" value="1"/>
</dbReference>
<comment type="similarity">
    <text evidence="2 4">Belongs to the Nudix hydrolase family.</text>
</comment>
<dbReference type="EMBL" id="BAABDD010000003">
    <property type="protein sequence ID" value="GAA3730259.1"/>
    <property type="molecule type" value="Genomic_DNA"/>
</dbReference>
<name>A0ABP7F2N1_9ACTN</name>
<dbReference type="Pfam" id="PF00293">
    <property type="entry name" value="NUDIX"/>
    <property type="match status" value="1"/>
</dbReference>
<sequence>MPTPEFILRLREHIGHQLLWLTGVTAVVIDGDSRILLHRRADDGHWAPPGGIVEPGEQPAAALVREVYEETGVHVVAERVASVVTEPPFTYANQDEVQFLDIAFRCRPIGGEVTPGSDESLEVAWFKPDELPAMNERVMRRIRHARQEGPAWFSG</sequence>
<evidence type="ECO:0000313" key="7">
    <source>
        <dbReference type="Proteomes" id="UP001500908"/>
    </source>
</evidence>
<dbReference type="InterPro" id="IPR000086">
    <property type="entry name" value="NUDIX_hydrolase_dom"/>
</dbReference>
<evidence type="ECO:0000256" key="1">
    <source>
        <dbReference type="ARBA" id="ARBA00001946"/>
    </source>
</evidence>
<dbReference type="InterPro" id="IPR015797">
    <property type="entry name" value="NUDIX_hydrolase-like_dom_sf"/>
</dbReference>
<evidence type="ECO:0000313" key="6">
    <source>
        <dbReference type="EMBL" id="GAA3730259.1"/>
    </source>
</evidence>
<evidence type="ECO:0000259" key="5">
    <source>
        <dbReference type="PROSITE" id="PS51462"/>
    </source>
</evidence>
<dbReference type="PANTHER" id="PTHR43046">
    <property type="entry name" value="GDP-MANNOSE MANNOSYL HYDROLASE"/>
    <property type="match status" value="1"/>
</dbReference>
<dbReference type="SUPFAM" id="SSF55811">
    <property type="entry name" value="Nudix"/>
    <property type="match status" value="1"/>
</dbReference>
<dbReference type="PROSITE" id="PS51462">
    <property type="entry name" value="NUDIX"/>
    <property type="match status" value="1"/>
</dbReference>
<organism evidence="6 7">
    <name type="scientific">Salinactinospora qingdaonensis</name>
    <dbReference type="NCBI Taxonomy" id="702744"/>
    <lineage>
        <taxon>Bacteria</taxon>
        <taxon>Bacillati</taxon>
        <taxon>Actinomycetota</taxon>
        <taxon>Actinomycetes</taxon>
        <taxon>Streptosporangiales</taxon>
        <taxon>Nocardiopsidaceae</taxon>
        <taxon>Salinactinospora</taxon>
    </lineage>
</organism>
<evidence type="ECO:0000256" key="2">
    <source>
        <dbReference type="ARBA" id="ARBA00005582"/>
    </source>
</evidence>
<comment type="cofactor">
    <cofactor evidence="1">
        <name>Mg(2+)</name>
        <dbReference type="ChEBI" id="CHEBI:18420"/>
    </cofactor>
</comment>
<dbReference type="InterPro" id="IPR020476">
    <property type="entry name" value="Nudix_hydrolase"/>
</dbReference>
<dbReference type="CDD" id="cd18879">
    <property type="entry name" value="NUDIX_Hydrolase"/>
    <property type="match status" value="1"/>
</dbReference>
<keyword evidence="3 4" id="KW-0378">Hydrolase</keyword>
<gene>
    <name evidence="6" type="ORF">GCM10022402_08680</name>
</gene>
<reference evidence="7" key="1">
    <citation type="journal article" date="2019" name="Int. J. Syst. Evol. Microbiol.">
        <title>The Global Catalogue of Microorganisms (GCM) 10K type strain sequencing project: providing services to taxonomists for standard genome sequencing and annotation.</title>
        <authorList>
            <consortium name="The Broad Institute Genomics Platform"/>
            <consortium name="The Broad Institute Genome Sequencing Center for Infectious Disease"/>
            <person name="Wu L."/>
            <person name="Ma J."/>
        </authorList>
    </citation>
    <scope>NUCLEOTIDE SEQUENCE [LARGE SCALE GENOMIC DNA]</scope>
    <source>
        <strain evidence="7">JCM 17137</strain>
    </source>
</reference>
<evidence type="ECO:0000256" key="3">
    <source>
        <dbReference type="ARBA" id="ARBA00022801"/>
    </source>
</evidence>
<dbReference type="PROSITE" id="PS00893">
    <property type="entry name" value="NUDIX_BOX"/>
    <property type="match status" value="1"/>
</dbReference>
<accession>A0ABP7F2N1</accession>
<dbReference type="Proteomes" id="UP001500908">
    <property type="component" value="Unassembled WGS sequence"/>
</dbReference>
<dbReference type="RefSeq" id="WP_344967520.1">
    <property type="nucleotide sequence ID" value="NZ_BAABDD010000003.1"/>
</dbReference>